<dbReference type="SUPFAM" id="SSF50814">
    <property type="entry name" value="Lipocalins"/>
    <property type="match status" value="1"/>
</dbReference>
<gene>
    <name evidence="5" type="ORF">ERX27_02685</name>
</gene>
<dbReference type="OrthoDB" id="9810636at2"/>
<evidence type="ECO:0000256" key="3">
    <source>
        <dbReference type="SAM" id="MobiDB-lite"/>
    </source>
</evidence>
<evidence type="ECO:0000313" key="5">
    <source>
        <dbReference type="EMBL" id="TDL98358.1"/>
    </source>
</evidence>
<organism evidence="5 6">
    <name type="scientific">Macrococcus brunensis</name>
    <dbReference type="NCBI Taxonomy" id="198483"/>
    <lineage>
        <taxon>Bacteria</taxon>
        <taxon>Bacillati</taxon>
        <taxon>Bacillota</taxon>
        <taxon>Bacilli</taxon>
        <taxon>Bacillales</taxon>
        <taxon>Staphylococcaceae</taxon>
        <taxon>Macrococcus</taxon>
    </lineage>
</organism>
<dbReference type="InterPro" id="IPR015304">
    <property type="entry name" value="ZinT_dom"/>
</dbReference>
<dbReference type="PROSITE" id="PS51257">
    <property type="entry name" value="PROKAR_LIPOPROTEIN"/>
    <property type="match status" value="1"/>
</dbReference>
<feature type="compositionally biased region" description="Basic residues" evidence="3">
    <location>
        <begin position="45"/>
        <end position="54"/>
    </location>
</feature>
<evidence type="ECO:0000256" key="2">
    <source>
        <dbReference type="ARBA" id="ARBA00022833"/>
    </source>
</evidence>
<evidence type="ECO:0000256" key="1">
    <source>
        <dbReference type="ARBA" id="ARBA00022729"/>
    </source>
</evidence>
<accession>A0A4R6BF19</accession>
<keyword evidence="2" id="KW-0862">Zinc</keyword>
<evidence type="ECO:0000259" key="4">
    <source>
        <dbReference type="Pfam" id="PF09223"/>
    </source>
</evidence>
<dbReference type="InterPro" id="IPR012674">
    <property type="entry name" value="Calycin"/>
</dbReference>
<keyword evidence="1" id="KW-0732">Signal</keyword>
<dbReference type="Gene3D" id="2.40.128.20">
    <property type="match status" value="1"/>
</dbReference>
<dbReference type="Pfam" id="PF09223">
    <property type="entry name" value="ZinT"/>
    <property type="match status" value="1"/>
</dbReference>
<keyword evidence="6" id="KW-1185">Reference proteome</keyword>
<dbReference type="RefSeq" id="WP_133431299.1">
    <property type="nucleotide sequence ID" value="NZ_SCWA01000004.1"/>
</dbReference>
<dbReference type="Proteomes" id="UP000295310">
    <property type="component" value="Unassembled WGS sequence"/>
</dbReference>
<feature type="compositionally biased region" description="Basic and acidic residues" evidence="3">
    <location>
        <begin position="25"/>
        <end position="44"/>
    </location>
</feature>
<sequence length="240" mass="27977">MHYFTKGLGVASLALILTACGTNQDSEKKHEEKAVTEKTEEHAHNHEHKHHEHDHHHMSAADKKIYEGHFKDSQVKDRELTDWEGDWQSVYPYLQDGTLDEVFEHKAEDKGDMTAADYKKYYTTGYKTDVSRINTGKEKIDFYKGDKKISGKYHYDGKEILTYKKGNRGVRFIFKKVSGDKEAPAYIQFSDHNIAPKLAEHFHIYMGDDRAQLLKEMEHWPTYYFSDMSGEEIAHEMMGH</sequence>
<dbReference type="AlphaFoldDB" id="A0A4R6BF19"/>
<dbReference type="EMBL" id="SCWA01000004">
    <property type="protein sequence ID" value="TDL98358.1"/>
    <property type="molecule type" value="Genomic_DNA"/>
</dbReference>
<feature type="domain" description="ZinT" evidence="4">
    <location>
        <begin position="62"/>
        <end position="240"/>
    </location>
</feature>
<name>A0A4R6BF19_9STAP</name>
<proteinExistence type="predicted"/>
<reference evidence="5 6" key="1">
    <citation type="submission" date="2019-01" db="EMBL/GenBank/DDBJ databases">
        <title>Draft genome sequences of the type strains of six Macrococcus species.</title>
        <authorList>
            <person name="Mazhar S."/>
            <person name="Altermann E."/>
            <person name="Hill C."/>
            <person name="Mcauliffe O."/>
        </authorList>
    </citation>
    <scope>NUCLEOTIDE SEQUENCE [LARGE SCALE GENOMIC DNA]</scope>
    <source>
        <strain evidence="5 6">CCM4811</strain>
    </source>
</reference>
<protein>
    <submittedName>
        <fullName evidence="5">Metal-binding protein ZinT</fullName>
    </submittedName>
</protein>
<dbReference type="GO" id="GO:0008270">
    <property type="term" value="F:zinc ion binding"/>
    <property type="evidence" value="ECO:0007669"/>
    <property type="project" value="InterPro"/>
</dbReference>
<feature type="region of interest" description="Disordered" evidence="3">
    <location>
        <begin position="23"/>
        <end position="59"/>
    </location>
</feature>
<evidence type="ECO:0000313" key="6">
    <source>
        <dbReference type="Proteomes" id="UP000295310"/>
    </source>
</evidence>
<comment type="caution">
    <text evidence="5">The sequence shown here is derived from an EMBL/GenBank/DDBJ whole genome shotgun (WGS) entry which is preliminary data.</text>
</comment>